<name>A0A4V5NI31_9PEZI</name>
<comment type="caution">
    <text evidence="3">The sequence shown here is derived from an EMBL/GenBank/DDBJ whole genome shotgun (WGS) entry which is preliminary data.</text>
</comment>
<feature type="compositionally biased region" description="Basic and acidic residues" evidence="1">
    <location>
        <begin position="243"/>
        <end position="255"/>
    </location>
</feature>
<proteinExistence type="predicted"/>
<keyword evidence="2" id="KW-0472">Membrane</keyword>
<feature type="transmembrane region" description="Helical" evidence="2">
    <location>
        <begin position="120"/>
        <end position="143"/>
    </location>
</feature>
<keyword evidence="2" id="KW-1133">Transmembrane helix</keyword>
<keyword evidence="2" id="KW-0812">Transmembrane</keyword>
<feature type="transmembrane region" description="Helical" evidence="2">
    <location>
        <begin position="182"/>
        <end position="207"/>
    </location>
</feature>
<feature type="transmembrane region" description="Helical" evidence="2">
    <location>
        <begin position="87"/>
        <end position="108"/>
    </location>
</feature>
<keyword evidence="4" id="KW-1185">Reference proteome</keyword>
<gene>
    <name evidence="3" type="ORF">B0A55_02068</name>
</gene>
<evidence type="ECO:0000256" key="2">
    <source>
        <dbReference type="SAM" id="Phobius"/>
    </source>
</evidence>
<dbReference type="AlphaFoldDB" id="A0A4V5NI31"/>
<feature type="compositionally biased region" description="Basic and acidic residues" evidence="1">
    <location>
        <begin position="219"/>
        <end position="229"/>
    </location>
</feature>
<protein>
    <recommendedName>
        <fullName evidence="5">MARVEL domain-containing protein</fullName>
    </recommendedName>
</protein>
<evidence type="ECO:0008006" key="5">
    <source>
        <dbReference type="Google" id="ProtNLM"/>
    </source>
</evidence>
<sequence length="342" mass="38012">MAPVIWGLDLAEFKWSKFNSKYMFGNRDYHLRRTKFAIYQCALIFCVVSESLGTAALSDYIDMERRIQTLDGTAHVHNNDYVGAGSYNIFAGVFVAFIFGAAFFFDLIWPERHESQGVRWAWKICGVLATIFHLASALTLTVITATHRSRITGVSPARATELLHTYSKYREAPLVYKHNGRAVAAVVFVWLGWVSVAASCMLLFLSIENTEKGPGPKSAHADGREDAHQRANLSANDDPEAGMSEKEKSIQEPESAHTAPAQTPVQPWRHSLFASMLEHDSPASRDMSELTEHTAETTFSELATGKGSRKSMEEKHEVCRTLSGRSWAALTSGMADCGWNSR</sequence>
<reference evidence="3 4" key="1">
    <citation type="submission" date="2017-03" db="EMBL/GenBank/DDBJ databases">
        <title>Genomes of endolithic fungi from Antarctica.</title>
        <authorList>
            <person name="Coleine C."/>
            <person name="Masonjones S."/>
            <person name="Stajich J.E."/>
        </authorList>
    </citation>
    <scope>NUCLEOTIDE SEQUENCE [LARGE SCALE GENOMIC DNA]</scope>
    <source>
        <strain evidence="3 4">CCFEE 5184</strain>
    </source>
</reference>
<dbReference type="EMBL" id="NAJQ01000052">
    <property type="protein sequence ID" value="TKA81399.1"/>
    <property type="molecule type" value="Genomic_DNA"/>
</dbReference>
<evidence type="ECO:0000313" key="4">
    <source>
        <dbReference type="Proteomes" id="UP000309340"/>
    </source>
</evidence>
<feature type="transmembrane region" description="Helical" evidence="2">
    <location>
        <begin position="36"/>
        <end position="57"/>
    </location>
</feature>
<dbReference type="OrthoDB" id="3596006at2759"/>
<evidence type="ECO:0000313" key="3">
    <source>
        <dbReference type="EMBL" id="TKA81399.1"/>
    </source>
</evidence>
<feature type="region of interest" description="Disordered" evidence="1">
    <location>
        <begin position="212"/>
        <end position="265"/>
    </location>
</feature>
<evidence type="ECO:0000256" key="1">
    <source>
        <dbReference type="SAM" id="MobiDB-lite"/>
    </source>
</evidence>
<dbReference type="Proteomes" id="UP000309340">
    <property type="component" value="Unassembled WGS sequence"/>
</dbReference>
<accession>A0A4V5NI31</accession>
<organism evidence="3 4">
    <name type="scientific">Friedmanniomyces simplex</name>
    <dbReference type="NCBI Taxonomy" id="329884"/>
    <lineage>
        <taxon>Eukaryota</taxon>
        <taxon>Fungi</taxon>
        <taxon>Dikarya</taxon>
        <taxon>Ascomycota</taxon>
        <taxon>Pezizomycotina</taxon>
        <taxon>Dothideomycetes</taxon>
        <taxon>Dothideomycetidae</taxon>
        <taxon>Mycosphaerellales</taxon>
        <taxon>Teratosphaeriaceae</taxon>
        <taxon>Friedmanniomyces</taxon>
    </lineage>
</organism>